<protein>
    <submittedName>
        <fullName evidence="2">Uncharacterized protein</fullName>
    </submittedName>
</protein>
<organism evidence="2 3">
    <name type="scientific">Bugula neritina</name>
    <name type="common">Brown bryozoan</name>
    <name type="synonym">Sertularia neritina</name>
    <dbReference type="NCBI Taxonomy" id="10212"/>
    <lineage>
        <taxon>Eukaryota</taxon>
        <taxon>Metazoa</taxon>
        <taxon>Spiralia</taxon>
        <taxon>Lophotrochozoa</taxon>
        <taxon>Bryozoa</taxon>
        <taxon>Gymnolaemata</taxon>
        <taxon>Cheilostomatida</taxon>
        <taxon>Flustrina</taxon>
        <taxon>Buguloidea</taxon>
        <taxon>Bugulidae</taxon>
        <taxon>Bugula</taxon>
    </lineage>
</organism>
<comment type="caution">
    <text evidence="2">The sequence shown here is derived from an EMBL/GenBank/DDBJ whole genome shotgun (WGS) entry which is preliminary data.</text>
</comment>
<sequence>MSSAAIRSSVRPKSSKQPWGTILKPSFGLGYQKMTKYEVDQSVSRLHVNKKYREREYHRHEGRPLSSTQINDMVGRLMQNSLEKTPDTNRTQQNSIYREMGPVNSYAWKGYN</sequence>
<dbReference type="EMBL" id="VXIV02000377">
    <property type="protein sequence ID" value="KAF6038690.1"/>
    <property type="molecule type" value="Genomic_DNA"/>
</dbReference>
<feature type="compositionally biased region" description="Polar residues" evidence="1">
    <location>
        <begin position="1"/>
        <end position="18"/>
    </location>
</feature>
<dbReference type="OrthoDB" id="10021290at2759"/>
<gene>
    <name evidence="2" type="ORF">EB796_003019</name>
</gene>
<evidence type="ECO:0000313" key="3">
    <source>
        <dbReference type="Proteomes" id="UP000593567"/>
    </source>
</evidence>
<evidence type="ECO:0000256" key="1">
    <source>
        <dbReference type="SAM" id="MobiDB-lite"/>
    </source>
</evidence>
<dbReference type="AlphaFoldDB" id="A0A7J7KJ03"/>
<keyword evidence="3" id="KW-1185">Reference proteome</keyword>
<evidence type="ECO:0000313" key="2">
    <source>
        <dbReference type="EMBL" id="KAF6038690.1"/>
    </source>
</evidence>
<name>A0A7J7KJ03_BUGNE</name>
<feature type="region of interest" description="Disordered" evidence="1">
    <location>
        <begin position="1"/>
        <end position="20"/>
    </location>
</feature>
<reference evidence="2" key="1">
    <citation type="submission" date="2020-06" db="EMBL/GenBank/DDBJ databases">
        <title>Draft genome of Bugula neritina, a colonial animal packing powerful symbionts and potential medicines.</title>
        <authorList>
            <person name="Rayko M."/>
        </authorList>
    </citation>
    <scope>NUCLEOTIDE SEQUENCE [LARGE SCALE GENOMIC DNA]</scope>
    <source>
        <strain evidence="2">Kwan_BN1</strain>
    </source>
</reference>
<proteinExistence type="predicted"/>
<dbReference type="Proteomes" id="UP000593567">
    <property type="component" value="Unassembled WGS sequence"/>
</dbReference>
<accession>A0A7J7KJ03</accession>